<dbReference type="Pfam" id="PF01476">
    <property type="entry name" value="LysM"/>
    <property type="match status" value="2"/>
</dbReference>
<evidence type="ECO:0000313" key="6">
    <source>
        <dbReference type="Proteomes" id="UP000824074"/>
    </source>
</evidence>
<dbReference type="EMBL" id="DVMT01000065">
    <property type="protein sequence ID" value="HIU40919.1"/>
    <property type="molecule type" value="Genomic_DNA"/>
</dbReference>
<dbReference type="Gene3D" id="3.10.350.10">
    <property type="entry name" value="LysM domain"/>
    <property type="match status" value="2"/>
</dbReference>
<accession>A0A9D1IS18</accession>
<dbReference type="CDD" id="cd06414">
    <property type="entry name" value="GH25_LytC-like"/>
    <property type="match status" value="1"/>
</dbReference>
<comment type="similarity">
    <text evidence="1">Belongs to the glycosyl hydrolase 25 family.</text>
</comment>
<organism evidence="5 6">
    <name type="scientific">Candidatus Aphodocola excrementigallinarum</name>
    <dbReference type="NCBI Taxonomy" id="2840670"/>
    <lineage>
        <taxon>Bacteria</taxon>
        <taxon>Bacillati</taxon>
        <taxon>Bacillota</taxon>
        <taxon>Bacilli</taxon>
        <taxon>Candidatus Aphodocola</taxon>
    </lineage>
</organism>
<evidence type="ECO:0000256" key="2">
    <source>
        <dbReference type="ARBA" id="ARBA00022801"/>
    </source>
</evidence>
<dbReference type="GO" id="GO:0009253">
    <property type="term" value="P:peptidoglycan catabolic process"/>
    <property type="evidence" value="ECO:0007669"/>
    <property type="project" value="InterPro"/>
</dbReference>
<dbReference type="PROSITE" id="PS51782">
    <property type="entry name" value="LYSM"/>
    <property type="match status" value="2"/>
</dbReference>
<dbReference type="InterPro" id="IPR017853">
    <property type="entry name" value="GH"/>
</dbReference>
<gene>
    <name evidence="5" type="ORF">IAB68_06460</name>
</gene>
<sequence>MEKRGIDISYHQGNIDFSKLKGNIDFAMVRTSYGHFTEDSKYKEYVKGLESAGIPYGFYHFSYATTTQEAKEEANGFINIIKNYKPLYPVAIDVETSSVTEDVRADDLVDIVKTFCQMVEDAGYYVSIYANLSYLNGKLNSSELNDYDKWLAQWTSAPTYSKPFGMWQYSSKGSMPGINGNVDLDIAYKDYPSIIKANNLNNYKESESNNDDTSNENDSEYINYVVKKGDTLSEIASKYNTTYQKLASYNNISDPNKIYTGQIIKIPGSSSINPTTYVVKKGDTLSGIASKYGTTWQKLYEKNKSVIGSNPDKIYPGQTLTI</sequence>
<reference evidence="5" key="1">
    <citation type="submission" date="2020-10" db="EMBL/GenBank/DDBJ databases">
        <authorList>
            <person name="Gilroy R."/>
        </authorList>
    </citation>
    <scope>NUCLEOTIDE SEQUENCE</scope>
    <source>
        <strain evidence="5">CHK193-30670</strain>
    </source>
</reference>
<dbReference type="InterPro" id="IPR018392">
    <property type="entry name" value="LysM"/>
</dbReference>
<keyword evidence="2" id="KW-0378">Hydrolase</keyword>
<protein>
    <submittedName>
        <fullName evidence="5">LysM peptidoglycan-binding domain-containing protein</fullName>
    </submittedName>
</protein>
<dbReference type="SMART" id="SM00257">
    <property type="entry name" value="LysM"/>
    <property type="match status" value="2"/>
</dbReference>
<feature type="domain" description="LysM" evidence="4">
    <location>
        <begin position="275"/>
        <end position="322"/>
    </location>
</feature>
<dbReference type="Pfam" id="PF01183">
    <property type="entry name" value="Glyco_hydro_25"/>
    <property type="match status" value="1"/>
</dbReference>
<evidence type="ECO:0000259" key="4">
    <source>
        <dbReference type="PROSITE" id="PS51782"/>
    </source>
</evidence>
<dbReference type="GO" id="GO:0016052">
    <property type="term" value="P:carbohydrate catabolic process"/>
    <property type="evidence" value="ECO:0007669"/>
    <property type="project" value="TreeGrafter"/>
</dbReference>
<dbReference type="PANTHER" id="PTHR34135:SF2">
    <property type="entry name" value="LYSOZYME"/>
    <property type="match status" value="1"/>
</dbReference>
<dbReference type="GO" id="GO:0003796">
    <property type="term" value="F:lysozyme activity"/>
    <property type="evidence" value="ECO:0007669"/>
    <property type="project" value="InterPro"/>
</dbReference>
<evidence type="ECO:0000256" key="3">
    <source>
        <dbReference type="ARBA" id="ARBA00023295"/>
    </source>
</evidence>
<dbReference type="SUPFAM" id="SSF54106">
    <property type="entry name" value="LysM domain"/>
    <property type="match status" value="2"/>
</dbReference>
<reference evidence="5" key="2">
    <citation type="journal article" date="2021" name="PeerJ">
        <title>Extensive microbial diversity within the chicken gut microbiome revealed by metagenomics and culture.</title>
        <authorList>
            <person name="Gilroy R."/>
            <person name="Ravi A."/>
            <person name="Getino M."/>
            <person name="Pursley I."/>
            <person name="Horton D.L."/>
            <person name="Alikhan N.F."/>
            <person name="Baker D."/>
            <person name="Gharbi K."/>
            <person name="Hall N."/>
            <person name="Watson M."/>
            <person name="Adriaenssens E.M."/>
            <person name="Foster-Nyarko E."/>
            <person name="Jarju S."/>
            <person name="Secka A."/>
            <person name="Antonio M."/>
            <person name="Oren A."/>
            <person name="Chaudhuri R.R."/>
            <person name="La Ragione R."/>
            <person name="Hildebrand F."/>
            <person name="Pallen M.J."/>
        </authorList>
    </citation>
    <scope>NUCLEOTIDE SEQUENCE</scope>
    <source>
        <strain evidence="5">CHK193-30670</strain>
    </source>
</reference>
<evidence type="ECO:0000256" key="1">
    <source>
        <dbReference type="ARBA" id="ARBA00010646"/>
    </source>
</evidence>
<dbReference type="GO" id="GO:0016998">
    <property type="term" value="P:cell wall macromolecule catabolic process"/>
    <property type="evidence" value="ECO:0007669"/>
    <property type="project" value="InterPro"/>
</dbReference>
<dbReference type="AlphaFoldDB" id="A0A9D1IS18"/>
<dbReference type="SUPFAM" id="SSF51445">
    <property type="entry name" value="(Trans)glycosidases"/>
    <property type="match status" value="1"/>
</dbReference>
<dbReference type="InterPro" id="IPR018077">
    <property type="entry name" value="Glyco_hydro_fam25_subgr"/>
</dbReference>
<dbReference type="Proteomes" id="UP000824074">
    <property type="component" value="Unassembled WGS sequence"/>
</dbReference>
<dbReference type="PANTHER" id="PTHR34135">
    <property type="entry name" value="LYSOZYME"/>
    <property type="match status" value="1"/>
</dbReference>
<keyword evidence="3" id="KW-0326">Glycosidase</keyword>
<dbReference type="CDD" id="cd00118">
    <property type="entry name" value="LysM"/>
    <property type="match status" value="2"/>
</dbReference>
<dbReference type="Gene3D" id="3.20.20.80">
    <property type="entry name" value="Glycosidases"/>
    <property type="match status" value="1"/>
</dbReference>
<proteinExistence type="inferred from homology"/>
<comment type="caution">
    <text evidence="5">The sequence shown here is derived from an EMBL/GenBank/DDBJ whole genome shotgun (WGS) entry which is preliminary data.</text>
</comment>
<dbReference type="InterPro" id="IPR036779">
    <property type="entry name" value="LysM_dom_sf"/>
</dbReference>
<dbReference type="SMART" id="SM00641">
    <property type="entry name" value="Glyco_25"/>
    <property type="match status" value="1"/>
</dbReference>
<feature type="domain" description="LysM" evidence="4">
    <location>
        <begin position="222"/>
        <end position="266"/>
    </location>
</feature>
<name>A0A9D1IS18_9FIRM</name>
<dbReference type="InterPro" id="IPR002053">
    <property type="entry name" value="Glyco_hydro_25"/>
</dbReference>
<evidence type="ECO:0000313" key="5">
    <source>
        <dbReference type="EMBL" id="HIU40919.1"/>
    </source>
</evidence>
<dbReference type="PROSITE" id="PS51904">
    <property type="entry name" value="GLYCOSYL_HYDROL_F25_2"/>
    <property type="match status" value="1"/>
</dbReference>